<organism evidence="2 3">
    <name type="scientific">Dermatophagoides pteronyssinus</name>
    <name type="common">European house dust mite</name>
    <dbReference type="NCBI Taxonomy" id="6956"/>
    <lineage>
        <taxon>Eukaryota</taxon>
        <taxon>Metazoa</taxon>
        <taxon>Ecdysozoa</taxon>
        <taxon>Arthropoda</taxon>
        <taxon>Chelicerata</taxon>
        <taxon>Arachnida</taxon>
        <taxon>Acari</taxon>
        <taxon>Acariformes</taxon>
        <taxon>Sarcoptiformes</taxon>
        <taxon>Astigmata</taxon>
        <taxon>Psoroptidia</taxon>
        <taxon>Analgoidea</taxon>
        <taxon>Pyroglyphidae</taxon>
        <taxon>Dermatophagoidinae</taxon>
        <taxon>Dermatophagoides</taxon>
    </lineage>
</organism>
<dbReference type="SUPFAM" id="SSF54928">
    <property type="entry name" value="RNA-binding domain, RBD"/>
    <property type="match status" value="1"/>
</dbReference>
<evidence type="ECO:0000313" key="2">
    <source>
        <dbReference type="EMBL" id="KAH9413778.1"/>
    </source>
</evidence>
<proteinExistence type="predicted"/>
<keyword evidence="3" id="KW-1185">Reference proteome</keyword>
<dbReference type="InterPro" id="IPR012677">
    <property type="entry name" value="Nucleotide-bd_a/b_plait_sf"/>
</dbReference>
<feature type="compositionally biased region" description="Polar residues" evidence="1">
    <location>
        <begin position="314"/>
        <end position="329"/>
    </location>
</feature>
<feature type="region of interest" description="Disordered" evidence="1">
    <location>
        <begin position="25"/>
        <end position="60"/>
    </location>
</feature>
<feature type="compositionally biased region" description="Polar residues" evidence="1">
    <location>
        <begin position="39"/>
        <end position="55"/>
    </location>
</feature>
<evidence type="ECO:0000313" key="3">
    <source>
        <dbReference type="Proteomes" id="UP000887458"/>
    </source>
</evidence>
<dbReference type="CDD" id="cd00590">
    <property type="entry name" value="RRM_SF"/>
    <property type="match status" value="1"/>
</dbReference>
<accession>A0ABQ8ITZ6</accession>
<reference evidence="2 3" key="2">
    <citation type="journal article" date="2022" name="Mol. Biol. Evol.">
        <title>Comparative Genomics Reveals Insights into the Divergent Evolution of Astigmatic Mites and Household Pest Adaptations.</title>
        <authorList>
            <person name="Xiong Q."/>
            <person name="Wan A.T."/>
            <person name="Liu X."/>
            <person name="Fung C.S."/>
            <person name="Xiao X."/>
            <person name="Malainual N."/>
            <person name="Hou J."/>
            <person name="Wang L."/>
            <person name="Wang M."/>
            <person name="Yang K.Y."/>
            <person name="Cui Y."/>
            <person name="Leung E.L."/>
            <person name="Nong W."/>
            <person name="Shin S.K."/>
            <person name="Au S.W."/>
            <person name="Jeong K.Y."/>
            <person name="Chew F.T."/>
            <person name="Hui J.H."/>
            <person name="Leung T.F."/>
            <person name="Tungtrongchitr A."/>
            <person name="Zhong N."/>
            <person name="Liu Z."/>
            <person name="Tsui S.K."/>
        </authorList>
    </citation>
    <scope>NUCLEOTIDE SEQUENCE [LARGE SCALE GENOMIC DNA]</scope>
    <source>
        <strain evidence="2">Derp</strain>
    </source>
</reference>
<dbReference type="InterPro" id="IPR035979">
    <property type="entry name" value="RBD_domain_sf"/>
</dbReference>
<gene>
    <name evidence="2" type="ORF">DERP_012112</name>
</gene>
<dbReference type="EMBL" id="NJHN03000119">
    <property type="protein sequence ID" value="KAH9413778.1"/>
    <property type="molecule type" value="Genomic_DNA"/>
</dbReference>
<dbReference type="Gene3D" id="3.30.70.330">
    <property type="match status" value="1"/>
</dbReference>
<reference evidence="2 3" key="1">
    <citation type="journal article" date="2018" name="J. Allergy Clin. Immunol.">
        <title>High-quality assembly of Dermatophagoides pteronyssinus genome and transcriptome reveals a wide range of novel allergens.</title>
        <authorList>
            <person name="Liu X.Y."/>
            <person name="Yang K.Y."/>
            <person name="Wang M.Q."/>
            <person name="Kwok J.S."/>
            <person name="Zeng X."/>
            <person name="Yang Z."/>
            <person name="Xiao X.J."/>
            <person name="Lau C.P."/>
            <person name="Li Y."/>
            <person name="Huang Z.M."/>
            <person name="Ba J.G."/>
            <person name="Yim A.K."/>
            <person name="Ouyang C.Y."/>
            <person name="Ngai S.M."/>
            <person name="Chan T.F."/>
            <person name="Leung E.L."/>
            <person name="Liu L."/>
            <person name="Liu Z.G."/>
            <person name="Tsui S.K."/>
        </authorList>
    </citation>
    <scope>NUCLEOTIDE SEQUENCE [LARGE SCALE GENOMIC DNA]</scope>
    <source>
        <strain evidence="2">Derp</strain>
    </source>
</reference>
<dbReference type="Proteomes" id="UP000887458">
    <property type="component" value="Unassembled WGS sequence"/>
</dbReference>
<protein>
    <recommendedName>
        <fullName evidence="4">C3H1-type domain-containing protein</fullName>
    </recommendedName>
</protein>
<comment type="caution">
    <text evidence="2">The sequence shown here is derived from an EMBL/GenBank/DDBJ whole genome shotgun (WGS) entry which is preliminary data.</text>
</comment>
<evidence type="ECO:0000256" key="1">
    <source>
        <dbReference type="SAM" id="MobiDB-lite"/>
    </source>
</evidence>
<name>A0ABQ8ITZ6_DERPT</name>
<evidence type="ECO:0008006" key="4">
    <source>
        <dbReference type="Google" id="ProtNLM"/>
    </source>
</evidence>
<feature type="compositionally biased region" description="Low complexity" evidence="1">
    <location>
        <begin position="292"/>
        <end position="313"/>
    </location>
</feature>
<feature type="region of interest" description="Disordered" evidence="1">
    <location>
        <begin position="287"/>
        <end position="329"/>
    </location>
</feature>
<sequence length="654" mass="76422">MELVNLNLQKIAKWFENGCEFGMTNNNDNNSKKDSNNNICNKGTTMRGNQNNRMVNSDGGDTKKENRYYILECNDICLLSKLSDIQCDTLLDRVHKQMMTITDPYNRKEFLLSIVNEFLRDGRKTIALQAINDEIENRTELYQQFKSDLLFYRALCHFKMDRPTEALIDMYGGLDNSMIQKIDSIHKQLMEETGKFLKNNKLSNEQVVIVKDSYQMTLIEILKQYEFEVSRLCQQSQQQTLNNDHHGRRQHTKWQFKNSNHYSWKFYNNNDFLNISSNSSYVHWPRLQQNPSTSSSSSSSSSSASASAATNNSDRIASTSTARLSQTQEQENRAITITYKNKLMATKPNPLNDYYFDKNNNNYGNNNNNPLEMDKRPMKLCDQQRYNDMILQQNNEHVIDSTNNESGNNNIYTSIQQQQSFNISISLSTNMILSIKYRLDNLPIIVRKIFNEPIIDNIFHLKAILIENLCHDYNIDLLYEILVHFGNILQIKIKDDNITNDIIDDETKSKKLIVEYDNVESPSKCISYLSHIQLPGISIPYKYLDFKFFKSENQKDFRICKQNQIRSSKECYFWRTTGCQNYDCKFYHNRCAKGVDYQEWMRINTEPPSSLINTANNHNNSNNNTMVNSNYSNNFTTTRIITNNKKSVQKQQQH</sequence>